<dbReference type="GO" id="GO:0004565">
    <property type="term" value="F:beta-galactosidase activity"/>
    <property type="evidence" value="ECO:0007669"/>
    <property type="project" value="UniProtKB-EC"/>
</dbReference>
<dbReference type="GO" id="GO:0005990">
    <property type="term" value="P:lactose catabolic process"/>
    <property type="evidence" value="ECO:0007669"/>
    <property type="project" value="TreeGrafter"/>
</dbReference>
<dbReference type="SUPFAM" id="SSF49785">
    <property type="entry name" value="Galactose-binding domain-like"/>
    <property type="match status" value="1"/>
</dbReference>
<comment type="catalytic activity">
    <reaction evidence="1">
        <text>Hydrolysis of terminal non-reducing beta-D-galactose residues in beta-D-galactosides.</text>
        <dbReference type="EC" id="3.2.1.23"/>
    </reaction>
</comment>
<evidence type="ECO:0000256" key="1">
    <source>
        <dbReference type="ARBA" id="ARBA00001412"/>
    </source>
</evidence>
<dbReference type="InterPro" id="IPR013783">
    <property type="entry name" value="Ig-like_fold"/>
</dbReference>
<dbReference type="InterPro" id="IPR008979">
    <property type="entry name" value="Galactose-bd-like_sf"/>
</dbReference>
<dbReference type="Gene3D" id="2.60.120.260">
    <property type="entry name" value="Galactose-binding domain-like"/>
    <property type="match status" value="1"/>
</dbReference>
<dbReference type="InterPro" id="IPR050347">
    <property type="entry name" value="Bact_Beta-galactosidase"/>
</dbReference>
<evidence type="ECO:0000256" key="3">
    <source>
        <dbReference type="ARBA" id="ARBA00007401"/>
    </source>
</evidence>
<comment type="subunit">
    <text evidence="4">Monomer.</text>
</comment>
<protein>
    <recommendedName>
        <fullName evidence="5">beta-galactosidase</fullName>
        <ecNumber evidence="5">3.2.1.23</ecNumber>
    </recommendedName>
</protein>
<dbReference type="SUPFAM" id="SSF74650">
    <property type="entry name" value="Galactose mutarotase-like"/>
    <property type="match status" value="1"/>
</dbReference>
<organism evidence="12 13">
    <name type="scientific">Croceivirga radicis</name>
    <dbReference type="NCBI Taxonomy" id="1929488"/>
    <lineage>
        <taxon>Bacteria</taxon>
        <taxon>Pseudomonadati</taxon>
        <taxon>Bacteroidota</taxon>
        <taxon>Flavobacteriia</taxon>
        <taxon>Flavobacteriales</taxon>
        <taxon>Flavobacteriaceae</taxon>
        <taxon>Croceivirga</taxon>
    </lineage>
</organism>
<gene>
    <name evidence="12" type="ORF">BUL40_13050</name>
</gene>
<evidence type="ECO:0000259" key="9">
    <source>
        <dbReference type="Pfam" id="PF00703"/>
    </source>
</evidence>
<dbReference type="SUPFAM" id="SSF51445">
    <property type="entry name" value="(Trans)glycosidases"/>
    <property type="match status" value="1"/>
</dbReference>
<dbReference type="PANTHER" id="PTHR46323">
    <property type="entry name" value="BETA-GALACTOSIDASE"/>
    <property type="match status" value="1"/>
</dbReference>
<feature type="domain" description="Glycoside hydrolase family 2 catalytic" evidence="10">
    <location>
        <begin position="303"/>
        <end position="516"/>
    </location>
</feature>
<comment type="similarity">
    <text evidence="3">Belongs to the glycosyl hydrolase 2 family.</text>
</comment>
<dbReference type="InterPro" id="IPR006101">
    <property type="entry name" value="Glyco_hydro_2"/>
</dbReference>
<dbReference type="EMBL" id="MTBC01000009">
    <property type="protein sequence ID" value="OQD42077.1"/>
    <property type="molecule type" value="Genomic_DNA"/>
</dbReference>
<dbReference type="InterPro" id="IPR006104">
    <property type="entry name" value="Glyco_hydro_2_N"/>
</dbReference>
<feature type="domain" description="Glycosyl hydrolases family 2 sugar binding" evidence="11">
    <location>
        <begin position="58"/>
        <end position="195"/>
    </location>
</feature>
<evidence type="ECO:0000256" key="8">
    <source>
        <dbReference type="ARBA" id="ARBA00023295"/>
    </source>
</evidence>
<evidence type="ECO:0000256" key="6">
    <source>
        <dbReference type="ARBA" id="ARBA00022801"/>
    </source>
</evidence>
<name>A0A1V6LPW7_9FLAO</name>
<dbReference type="GO" id="GO:0030246">
    <property type="term" value="F:carbohydrate binding"/>
    <property type="evidence" value="ECO:0007669"/>
    <property type="project" value="InterPro"/>
</dbReference>
<keyword evidence="7" id="KW-0106">Calcium</keyword>
<evidence type="ECO:0000313" key="12">
    <source>
        <dbReference type="EMBL" id="OQD42077.1"/>
    </source>
</evidence>
<dbReference type="Pfam" id="PF02836">
    <property type="entry name" value="Glyco_hydro_2_C"/>
    <property type="match status" value="1"/>
</dbReference>
<evidence type="ECO:0000259" key="11">
    <source>
        <dbReference type="Pfam" id="PF02837"/>
    </source>
</evidence>
<dbReference type="PANTHER" id="PTHR46323:SF2">
    <property type="entry name" value="BETA-GALACTOSIDASE"/>
    <property type="match status" value="1"/>
</dbReference>
<dbReference type="AlphaFoldDB" id="A0A1V6LPW7"/>
<dbReference type="Pfam" id="PF00703">
    <property type="entry name" value="Glyco_hydro_2"/>
    <property type="match status" value="1"/>
</dbReference>
<dbReference type="InterPro" id="IPR036156">
    <property type="entry name" value="Beta-gal/glucu_dom_sf"/>
</dbReference>
<evidence type="ECO:0000256" key="5">
    <source>
        <dbReference type="ARBA" id="ARBA00012756"/>
    </source>
</evidence>
<reference evidence="12 13" key="1">
    <citation type="submission" date="2016-12" db="EMBL/GenBank/DDBJ databases">
        <authorList>
            <person name="Song W.-J."/>
            <person name="Kurnit D.M."/>
        </authorList>
    </citation>
    <scope>NUCLEOTIDE SEQUENCE [LARGE SCALE GENOMIC DNA]</scope>
    <source>
        <strain evidence="12 13">HSG9</strain>
    </source>
</reference>
<evidence type="ECO:0000256" key="2">
    <source>
        <dbReference type="ARBA" id="ARBA00001913"/>
    </source>
</evidence>
<dbReference type="EC" id="3.2.1.23" evidence="5"/>
<dbReference type="InterPro" id="IPR011013">
    <property type="entry name" value="Gal_mutarotase_sf_dom"/>
</dbReference>
<feature type="domain" description="Glycoside hydrolase family 2 immunoglobulin-like beta-sandwich" evidence="9">
    <location>
        <begin position="200"/>
        <end position="298"/>
    </location>
</feature>
<dbReference type="Gene3D" id="3.20.20.80">
    <property type="entry name" value="Glycosidases"/>
    <property type="match status" value="1"/>
</dbReference>
<comment type="caution">
    <text evidence="12">The sequence shown here is derived from an EMBL/GenBank/DDBJ whole genome shotgun (WGS) entry which is preliminary data.</text>
</comment>
<dbReference type="SUPFAM" id="SSF49303">
    <property type="entry name" value="beta-Galactosidase/glucuronidase domain"/>
    <property type="match status" value="2"/>
</dbReference>
<evidence type="ECO:0000259" key="10">
    <source>
        <dbReference type="Pfam" id="PF02836"/>
    </source>
</evidence>
<keyword evidence="6" id="KW-0378">Hydrolase</keyword>
<dbReference type="PRINTS" id="PR00132">
    <property type="entry name" value="GLHYDRLASE2"/>
</dbReference>
<keyword evidence="8" id="KW-0326">Glycosidase</keyword>
<dbReference type="Gene3D" id="2.60.40.10">
    <property type="entry name" value="Immunoglobulins"/>
    <property type="match status" value="1"/>
</dbReference>
<dbReference type="InterPro" id="IPR017853">
    <property type="entry name" value="GH"/>
</dbReference>
<accession>A0A1V6LPW7</accession>
<comment type="cofactor">
    <cofactor evidence="2">
        <name>Ca(2+)</name>
        <dbReference type="ChEBI" id="CHEBI:29108"/>
    </cofactor>
</comment>
<evidence type="ECO:0000256" key="4">
    <source>
        <dbReference type="ARBA" id="ARBA00011245"/>
    </source>
</evidence>
<dbReference type="GO" id="GO:0009341">
    <property type="term" value="C:beta-galactosidase complex"/>
    <property type="evidence" value="ECO:0007669"/>
    <property type="project" value="TreeGrafter"/>
</dbReference>
<dbReference type="Proteomes" id="UP000191680">
    <property type="component" value="Unassembled WGS sequence"/>
</dbReference>
<keyword evidence="13" id="KW-1185">Reference proteome</keyword>
<proteinExistence type="inferred from homology"/>
<dbReference type="InterPro" id="IPR014718">
    <property type="entry name" value="GH-type_carb-bd"/>
</dbReference>
<dbReference type="InterPro" id="IPR006103">
    <property type="entry name" value="Glyco_hydro_2_cat"/>
</dbReference>
<evidence type="ECO:0000256" key="7">
    <source>
        <dbReference type="ARBA" id="ARBA00022837"/>
    </source>
</evidence>
<dbReference type="Pfam" id="PF02837">
    <property type="entry name" value="Glyco_hydro_2_N"/>
    <property type="match status" value="1"/>
</dbReference>
<sequence length="959" mass="109220">MVIKQNRPTKLFVLILLYLTAYHLIHAQETEKIYLSGKDFEHPVTWQFKCSNGNNCNQWSTIGVPSNWELQGFGEYTYGRWYKELNLKEPSKEKGFYKYRFNLLPNHKDKHINLVFDGVMTDAEVFLNGEKVGPVHQGGFYRFKYDVSKFLKYGQENVLEVMVSKHSQNQSVNQAERYTDWWLFGGIYRPVWLEILPKKHIAKLKVDAKQDGSLILATQLNKLAKNSTLNVSIKEHTAKKFRPSQNVDLNNGVRDTIHTQWKNVKPWSPENPVLYDLRVSLVEKGKIMHTVTERIGFRTLAFIKKDGIYLNGTKLIMKGVNRHSIWPESGRSLSKRISLLDATLIKDMNMNAVRTHYPPAEHFLSVCDSLGILVLDELAGWQNPYDTNLGAKLAQEVLDKDANHPAVIIWDNGNEGGWGPGADHVFKTQDLQNRIVIHPWSDYDGWDTHHYPTYQTGLHRFTNGENVFFPTEFMHSTYDNGGGAGLADFWENYSKSPLFAGGFIWAFVDEAVLRTDWKGPRKYDSAGSLAPDGIVGPHREKEGSYYAIKSIFSPVQIAPVQITKMYNGELAISNSNLFTNLNTFTYTYQIVSASKDSFYSKDSASVIHEASYSFPDISPGETRKINLNLPANFFEGDWLKLTAFNNKGQAVNTFTWPIHKAKFYSDKFLKSAANPSKVNLNTDGENITVSANNISLTLNKTTGYIVKFTSSKKSVPLTNGPKPIGMQAVVDSVQSFKTDSTAVVDVFYSGAIDKIRWTMTQDGKINLKMTALQKAKTITGFDGPIFDAKINSFGLSFDYPETDVLGFKWFGKGPYRVWKNRMEGVNYGLWEKAYNNTITGESFENLVYPEFKGYHANFYAGTLHSKNNTFRFFSENENTFLRLFTPEYPKYAIKGRSHPQPEFPEGDISFMYEIPAMRSFKPISDHGPNSQPTNIRIKKGDQGITMSLWFDFIDYNKTK</sequence>
<dbReference type="InterPro" id="IPR006102">
    <property type="entry name" value="Ig-like_GH2"/>
</dbReference>
<evidence type="ECO:0000313" key="13">
    <source>
        <dbReference type="Proteomes" id="UP000191680"/>
    </source>
</evidence>
<dbReference type="Gene3D" id="2.70.98.10">
    <property type="match status" value="1"/>
</dbReference>